<dbReference type="InterPro" id="IPR002889">
    <property type="entry name" value="WSC_carb-bd"/>
</dbReference>
<dbReference type="GO" id="GO:0005886">
    <property type="term" value="C:plasma membrane"/>
    <property type="evidence" value="ECO:0007669"/>
    <property type="project" value="TreeGrafter"/>
</dbReference>
<dbReference type="SMART" id="SM00321">
    <property type="entry name" value="WSC"/>
    <property type="match status" value="1"/>
</dbReference>
<keyword evidence="4" id="KW-1133">Transmembrane helix</keyword>
<accession>A0A8S3Q0T4</accession>
<dbReference type="OrthoDB" id="74764at2759"/>
<keyword evidence="6" id="KW-0325">Glycoprotein</keyword>
<sequence length="261" mass="29304">MNGNDNTMMAKIGGLTTLLQNTQAKMESSLTAKLTKRYIGCFIDDGNRHLSHNYKNLGHGITLAKCRENCKGYRYLGLQNSDQCFCGNQLVNAKYPKRPDSDCRYACKGEPSRKCGSAWRNSIYTDVSLSLYHYMCKNIVGSENHVNTIRLMNAVCDNVSRDKTRVDIASGSFGEGLQMLGSDLDIMWVLQFIEVHDTTTSKVVNPIKPYLSLTTDDTKPGFAMLRLHHLLIYLPDSGTVFLPFTFDVHVQFGVILTCQHL</sequence>
<keyword evidence="5" id="KW-0472">Membrane</keyword>
<dbReference type="Proteomes" id="UP000683360">
    <property type="component" value="Unassembled WGS sequence"/>
</dbReference>
<evidence type="ECO:0000259" key="7">
    <source>
        <dbReference type="PROSITE" id="PS51212"/>
    </source>
</evidence>
<proteinExistence type="predicted"/>
<evidence type="ECO:0000256" key="3">
    <source>
        <dbReference type="ARBA" id="ARBA00022729"/>
    </source>
</evidence>
<comment type="subcellular location">
    <subcellularLocation>
        <location evidence="1">Membrane</location>
        <topology evidence="1">Single-pass membrane protein</topology>
    </subcellularLocation>
</comment>
<dbReference type="PROSITE" id="PS51212">
    <property type="entry name" value="WSC"/>
    <property type="match status" value="1"/>
</dbReference>
<keyword evidence="2" id="KW-0812">Transmembrane</keyword>
<evidence type="ECO:0000256" key="4">
    <source>
        <dbReference type="ARBA" id="ARBA00022989"/>
    </source>
</evidence>
<keyword evidence="9" id="KW-1185">Reference proteome</keyword>
<dbReference type="AlphaFoldDB" id="A0A8S3Q0T4"/>
<reference evidence="8" key="1">
    <citation type="submission" date="2021-03" db="EMBL/GenBank/DDBJ databases">
        <authorList>
            <person name="Bekaert M."/>
        </authorList>
    </citation>
    <scope>NUCLEOTIDE SEQUENCE</scope>
</reference>
<organism evidence="8 9">
    <name type="scientific">Mytilus edulis</name>
    <name type="common">Blue mussel</name>
    <dbReference type="NCBI Taxonomy" id="6550"/>
    <lineage>
        <taxon>Eukaryota</taxon>
        <taxon>Metazoa</taxon>
        <taxon>Spiralia</taxon>
        <taxon>Lophotrochozoa</taxon>
        <taxon>Mollusca</taxon>
        <taxon>Bivalvia</taxon>
        <taxon>Autobranchia</taxon>
        <taxon>Pteriomorphia</taxon>
        <taxon>Mytilida</taxon>
        <taxon>Mytiloidea</taxon>
        <taxon>Mytilidae</taxon>
        <taxon>Mytilinae</taxon>
        <taxon>Mytilus</taxon>
    </lineage>
</organism>
<evidence type="ECO:0000256" key="5">
    <source>
        <dbReference type="ARBA" id="ARBA00023136"/>
    </source>
</evidence>
<dbReference type="PANTHER" id="PTHR24269:SF16">
    <property type="entry name" value="PROTEIN SLG1"/>
    <property type="match status" value="1"/>
</dbReference>
<dbReference type="PANTHER" id="PTHR24269">
    <property type="entry name" value="KREMEN PROTEIN"/>
    <property type="match status" value="1"/>
</dbReference>
<name>A0A8S3Q0T4_MYTED</name>
<dbReference type="EMBL" id="CAJPWZ010000290">
    <property type="protein sequence ID" value="CAG2189337.1"/>
    <property type="molecule type" value="Genomic_DNA"/>
</dbReference>
<gene>
    <name evidence="8" type="ORF">MEDL_4721</name>
</gene>
<evidence type="ECO:0000256" key="1">
    <source>
        <dbReference type="ARBA" id="ARBA00004167"/>
    </source>
</evidence>
<evidence type="ECO:0000256" key="2">
    <source>
        <dbReference type="ARBA" id="ARBA00022692"/>
    </source>
</evidence>
<evidence type="ECO:0000313" key="9">
    <source>
        <dbReference type="Proteomes" id="UP000683360"/>
    </source>
</evidence>
<comment type="caution">
    <text evidence="8">The sequence shown here is derived from an EMBL/GenBank/DDBJ whole genome shotgun (WGS) entry which is preliminary data.</text>
</comment>
<dbReference type="Pfam" id="PF01822">
    <property type="entry name" value="WSC"/>
    <property type="match status" value="1"/>
</dbReference>
<evidence type="ECO:0000313" key="8">
    <source>
        <dbReference type="EMBL" id="CAG2189337.1"/>
    </source>
</evidence>
<dbReference type="InterPro" id="IPR051836">
    <property type="entry name" value="Kremen_rcpt"/>
</dbReference>
<feature type="domain" description="WSC" evidence="7">
    <location>
        <begin position="35"/>
        <end position="127"/>
    </location>
</feature>
<protein>
    <recommendedName>
        <fullName evidence="7">WSC domain-containing protein</fullName>
    </recommendedName>
</protein>
<evidence type="ECO:0000256" key="6">
    <source>
        <dbReference type="ARBA" id="ARBA00023180"/>
    </source>
</evidence>
<keyword evidence="3" id="KW-0732">Signal</keyword>